<reference evidence="1 2" key="1">
    <citation type="submission" date="2010-06" db="EMBL/GenBank/DDBJ databases">
        <title>Complete sequence chromosome of Methanohalobium evestigatum Z-7303.</title>
        <authorList>
            <consortium name="US DOE Joint Genome Institute"/>
            <person name="Lucas S."/>
            <person name="Copeland A."/>
            <person name="Lapidus A."/>
            <person name="Cheng J.-F."/>
            <person name="Bruce D."/>
            <person name="Goodwin L."/>
            <person name="Pitluck S."/>
            <person name="Saunders E."/>
            <person name="Detter J.C."/>
            <person name="Han C."/>
            <person name="Tapia R."/>
            <person name="Land M."/>
            <person name="Hauser L."/>
            <person name="Kyrpides N."/>
            <person name="Mikhailova N."/>
            <person name="Sieprawska-Lupa M."/>
            <person name="Whitman W.B."/>
            <person name="Anderson I."/>
            <person name="Woyke T."/>
        </authorList>
    </citation>
    <scope>NUCLEOTIDE SEQUENCE [LARGE SCALE GENOMIC DNA]</scope>
    <source>
        <strain evidence="2">ATCC BAA-1072 / DSM 3721 / NBRC 107634 / OCM 161 / Z-7303</strain>
    </source>
</reference>
<keyword evidence="2" id="KW-1185">Reference proteome</keyword>
<dbReference type="EMBL" id="CP002069">
    <property type="protein sequence ID" value="ADI73560.1"/>
    <property type="molecule type" value="Genomic_DNA"/>
</dbReference>
<gene>
    <name evidence="1" type="ordered locus">Metev_0654</name>
</gene>
<dbReference type="KEGG" id="mev:Metev_0654"/>
<dbReference type="RefSeq" id="WP_013194128.1">
    <property type="nucleotide sequence ID" value="NC_014253.1"/>
</dbReference>
<evidence type="ECO:0000313" key="1">
    <source>
        <dbReference type="EMBL" id="ADI73560.1"/>
    </source>
</evidence>
<dbReference type="GeneID" id="43316954"/>
<dbReference type="HOGENOM" id="CLU_3194493_0_0_2"/>
<proteinExistence type="predicted"/>
<organism evidence="1 2">
    <name type="scientific">Methanohalobium evestigatum (strain ATCC BAA-1072 / DSM 3721 / NBRC 107634 / OCM 161 / Z-7303)</name>
    <dbReference type="NCBI Taxonomy" id="644295"/>
    <lineage>
        <taxon>Archaea</taxon>
        <taxon>Methanobacteriati</taxon>
        <taxon>Methanobacteriota</taxon>
        <taxon>Stenosarchaea group</taxon>
        <taxon>Methanomicrobia</taxon>
        <taxon>Methanosarcinales</taxon>
        <taxon>Methanosarcinaceae</taxon>
        <taxon>Methanohalobium</taxon>
    </lineage>
</organism>
<dbReference type="STRING" id="644295.Metev_0654"/>
<sequence length="45" mass="5378">MMGRREEITIIPEDDCEIYEDYGGNVRDEDISVFRRQSREEVVVQ</sequence>
<dbReference type="Proteomes" id="UP000000391">
    <property type="component" value="Chromosome"/>
</dbReference>
<name>D7E6T6_METEZ</name>
<evidence type="ECO:0000313" key="2">
    <source>
        <dbReference type="Proteomes" id="UP000000391"/>
    </source>
</evidence>
<accession>D7E6T6</accession>
<dbReference type="AlphaFoldDB" id="D7E6T6"/>
<protein>
    <submittedName>
        <fullName evidence="1">Uncharacterized protein</fullName>
    </submittedName>
</protein>